<organism evidence="3 4">
    <name type="scientific">Malassezia japonica</name>
    <dbReference type="NCBI Taxonomy" id="223818"/>
    <lineage>
        <taxon>Eukaryota</taxon>
        <taxon>Fungi</taxon>
        <taxon>Dikarya</taxon>
        <taxon>Basidiomycota</taxon>
        <taxon>Ustilaginomycotina</taxon>
        <taxon>Malasseziomycetes</taxon>
        <taxon>Malasseziales</taxon>
        <taxon>Malasseziaceae</taxon>
        <taxon>Malassezia</taxon>
    </lineage>
</organism>
<keyword evidence="2" id="KW-0472">Membrane</keyword>
<gene>
    <name evidence="3" type="ORF">MJAP1_000413</name>
</gene>
<dbReference type="Proteomes" id="UP001217754">
    <property type="component" value="Chromosome 1"/>
</dbReference>
<keyword evidence="2" id="KW-0812">Transmembrane</keyword>
<feature type="transmembrane region" description="Helical" evidence="2">
    <location>
        <begin position="89"/>
        <end position="114"/>
    </location>
</feature>
<feature type="region of interest" description="Disordered" evidence="1">
    <location>
        <begin position="1"/>
        <end position="36"/>
    </location>
</feature>
<evidence type="ECO:0000313" key="3">
    <source>
        <dbReference type="EMBL" id="WFD37469.1"/>
    </source>
</evidence>
<evidence type="ECO:0000256" key="2">
    <source>
        <dbReference type="SAM" id="Phobius"/>
    </source>
</evidence>
<dbReference type="RefSeq" id="XP_060120366.1">
    <property type="nucleotide sequence ID" value="XM_060264383.1"/>
</dbReference>
<accession>A0AAF0J917</accession>
<evidence type="ECO:0000256" key="1">
    <source>
        <dbReference type="SAM" id="MobiDB-lite"/>
    </source>
</evidence>
<dbReference type="EMBL" id="CP119958">
    <property type="protein sequence ID" value="WFD37469.1"/>
    <property type="molecule type" value="Genomic_DNA"/>
</dbReference>
<dbReference type="AlphaFoldDB" id="A0AAF0J917"/>
<evidence type="ECO:0000313" key="4">
    <source>
        <dbReference type="Proteomes" id="UP001217754"/>
    </source>
</evidence>
<sequence>MTSTGADATRESVLRHRHAREADGAPPTMTADMQVPRGHEDDDFIVLRPPHRPKDCKPTLLTPLVNVVWRVYTGLSGIMGMILMEPQELAFMLFLYALITATLVMAVLQFPAYFQLAHRRLHYYITGE</sequence>
<protein>
    <submittedName>
        <fullName evidence="3">Uncharacterized protein</fullName>
    </submittedName>
</protein>
<reference evidence="3" key="1">
    <citation type="submission" date="2023-03" db="EMBL/GenBank/DDBJ databases">
        <title>Mating type loci evolution in Malassezia.</title>
        <authorList>
            <person name="Coelho M.A."/>
        </authorList>
    </citation>
    <scope>NUCLEOTIDE SEQUENCE</scope>
    <source>
        <strain evidence="3">CBS 9431</strain>
    </source>
</reference>
<keyword evidence="4" id="KW-1185">Reference proteome</keyword>
<proteinExistence type="predicted"/>
<keyword evidence="2" id="KW-1133">Transmembrane helix</keyword>
<feature type="transmembrane region" description="Helical" evidence="2">
    <location>
        <begin position="60"/>
        <end position="83"/>
    </location>
</feature>
<dbReference type="GeneID" id="85224062"/>
<name>A0AAF0J917_9BASI</name>